<dbReference type="SUPFAM" id="SSF53335">
    <property type="entry name" value="S-adenosyl-L-methionine-dependent methyltransferases"/>
    <property type="match status" value="1"/>
</dbReference>
<name>A0AA40BUY4_9PEZI</name>
<dbReference type="Gene3D" id="3.40.50.150">
    <property type="entry name" value="Vaccinia Virus protein VP39"/>
    <property type="match status" value="1"/>
</dbReference>
<organism evidence="6 7">
    <name type="scientific">Immersiella caudata</name>
    <dbReference type="NCBI Taxonomy" id="314043"/>
    <lineage>
        <taxon>Eukaryota</taxon>
        <taxon>Fungi</taxon>
        <taxon>Dikarya</taxon>
        <taxon>Ascomycota</taxon>
        <taxon>Pezizomycotina</taxon>
        <taxon>Sordariomycetes</taxon>
        <taxon>Sordariomycetidae</taxon>
        <taxon>Sordariales</taxon>
        <taxon>Lasiosphaeriaceae</taxon>
        <taxon>Immersiella</taxon>
    </lineage>
</organism>
<protein>
    <submittedName>
        <fullName evidence="6">O-methyltransferase-domain-containing protein</fullName>
    </submittedName>
</protein>
<dbReference type="AlphaFoldDB" id="A0AA40BUY4"/>
<proteinExistence type="inferred from homology"/>
<dbReference type="Proteomes" id="UP001175000">
    <property type="component" value="Unassembled WGS sequence"/>
</dbReference>
<evidence type="ECO:0000256" key="1">
    <source>
        <dbReference type="ARBA" id="ARBA00022603"/>
    </source>
</evidence>
<dbReference type="EMBL" id="JAULSU010000006">
    <property type="protein sequence ID" value="KAK0614584.1"/>
    <property type="molecule type" value="Genomic_DNA"/>
</dbReference>
<feature type="region of interest" description="Disordered" evidence="5">
    <location>
        <begin position="17"/>
        <end position="37"/>
    </location>
</feature>
<evidence type="ECO:0000256" key="2">
    <source>
        <dbReference type="ARBA" id="ARBA00022679"/>
    </source>
</evidence>
<evidence type="ECO:0000313" key="7">
    <source>
        <dbReference type="Proteomes" id="UP001175000"/>
    </source>
</evidence>
<dbReference type="GO" id="GO:0008757">
    <property type="term" value="F:S-adenosylmethionine-dependent methyltransferase activity"/>
    <property type="evidence" value="ECO:0007669"/>
    <property type="project" value="TreeGrafter"/>
</dbReference>
<dbReference type="PANTHER" id="PTHR10509:SF14">
    <property type="entry name" value="CAFFEOYL-COA O-METHYLTRANSFERASE 3-RELATED"/>
    <property type="match status" value="1"/>
</dbReference>
<keyword evidence="3" id="KW-0949">S-adenosyl-L-methionine</keyword>
<dbReference type="InterPro" id="IPR002935">
    <property type="entry name" value="SAM_O-MeTrfase"/>
</dbReference>
<keyword evidence="2" id="KW-0808">Transferase</keyword>
<keyword evidence="7" id="KW-1185">Reference proteome</keyword>
<dbReference type="InterPro" id="IPR050362">
    <property type="entry name" value="Cation-dep_OMT"/>
</dbReference>
<dbReference type="PROSITE" id="PS51682">
    <property type="entry name" value="SAM_OMT_I"/>
    <property type="match status" value="1"/>
</dbReference>
<dbReference type="GO" id="GO:0008171">
    <property type="term" value="F:O-methyltransferase activity"/>
    <property type="evidence" value="ECO:0007669"/>
    <property type="project" value="InterPro"/>
</dbReference>
<keyword evidence="1" id="KW-0489">Methyltransferase</keyword>
<reference evidence="6" key="1">
    <citation type="submission" date="2023-06" db="EMBL/GenBank/DDBJ databases">
        <title>Genome-scale phylogeny and comparative genomics of the fungal order Sordariales.</title>
        <authorList>
            <consortium name="Lawrence Berkeley National Laboratory"/>
            <person name="Hensen N."/>
            <person name="Bonometti L."/>
            <person name="Westerberg I."/>
            <person name="Brannstrom I.O."/>
            <person name="Guillou S."/>
            <person name="Cros-Aarteil S."/>
            <person name="Calhoun S."/>
            <person name="Haridas S."/>
            <person name="Kuo A."/>
            <person name="Mondo S."/>
            <person name="Pangilinan J."/>
            <person name="Riley R."/>
            <person name="Labutti K."/>
            <person name="Andreopoulos B."/>
            <person name="Lipzen A."/>
            <person name="Chen C."/>
            <person name="Yanf M."/>
            <person name="Daum C."/>
            <person name="Ng V."/>
            <person name="Clum A."/>
            <person name="Steindorff A."/>
            <person name="Ohm R."/>
            <person name="Martin F."/>
            <person name="Silar P."/>
            <person name="Natvig D."/>
            <person name="Lalanne C."/>
            <person name="Gautier V."/>
            <person name="Ament-Velasquez S.L."/>
            <person name="Kruys A."/>
            <person name="Hutchinson M.I."/>
            <person name="Powell A.J."/>
            <person name="Barry K."/>
            <person name="Miller A.N."/>
            <person name="Grigoriev I.V."/>
            <person name="Debuchy R."/>
            <person name="Gladieux P."/>
            <person name="Thoren M.H."/>
            <person name="Johannesson H."/>
        </authorList>
    </citation>
    <scope>NUCLEOTIDE SEQUENCE</scope>
    <source>
        <strain evidence="6">CBS 606.72</strain>
    </source>
</reference>
<comment type="caution">
    <text evidence="6">The sequence shown here is derived from an EMBL/GenBank/DDBJ whole genome shotgun (WGS) entry which is preliminary data.</text>
</comment>
<evidence type="ECO:0000256" key="4">
    <source>
        <dbReference type="ARBA" id="ARBA00023453"/>
    </source>
</evidence>
<evidence type="ECO:0000256" key="5">
    <source>
        <dbReference type="SAM" id="MobiDB-lite"/>
    </source>
</evidence>
<dbReference type="GO" id="GO:0032259">
    <property type="term" value="P:methylation"/>
    <property type="evidence" value="ECO:0007669"/>
    <property type="project" value="UniProtKB-KW"/>
</dbReference>
<accession>A0AA40BUY4</accession>
<dbReference type="Pfam" id="PF01596">
    <property type="entry name" value="Methyltransf_3"/>
    <property type="match status" value="1"/>
</dbReference>
<feature type="compositionally biased region" description="Low complexity" evidence="5">
    <location>
        <begin position="28"/>
        <end position="37"/>
    </location>
</feature>
<dbReference type="InterPro" id="IPR029063">
    <property type="entry name" value="SAM-dependent_MTases_sf"/>
</dbReference>
<dbReference type="PANTHER" id="PTHR10509">
    <property type="entry name" value="O-METHYLTRANSFERASE-RELATED"/>
    <property type="match status" value="1"/>
</dbReference>
<comment type="similarity">
    <text evidence="4">Belongs to the class I-like SAM-binding methyltransferase superfamily. Cation-dependent O-methyltransferase family.</text>
</comment>
<gene>
    <name evidence="6" type="ORF">B0T14DRAFT_539978</name>
</gene>
<evidence type="ECO:0000313" key="6">
    <source>
        <dbReference type="EMBL" id="KAK0614584.1"/>
    </source>
</evidence>
<evidence type="ECO:0000256" key="3">
    <source>
        <dbReference type="ARBA" id="ARBA00022691"/>
    </source>
</evidence>
<sequence>MSTSPDKTTWTAVDTYTLTHSHPPSRPNSSILSSTLTTSHHSNLPNIAASHAQAKFLALFLRATNTTTALEIGTLGGFTSIFLASENPQLKITTVEVNPEHAGVARRNITAAGLEGRIEVILGAGVDVLAKIKEDVVTGKREKFGFVFIDADKENNWNYFDVAAGITRSKGVVVVDNVVRGGRVVEEGVTDTRILGARRVIEEVGRDGRVDSVVLQTVGEKGYDGWLWAVVN</sequence>